<evidence type="ECO:0000256" key="6">
    <source>
        <dbReference type="SAM" id="MobiDB-lite"/>
    </source>
</evidence>
<dbReference type="Pfam" id="PF05199">
    <property type="entry name" value="GMC_oxred_C"/>
    <property type="match status" value="1"/>
</dbReference>
<dbReference type="InterPro" id="IPR007867">
    <property type="entry name" value="GMC_OxRtase_C"/>
</dbReference>
<feature type="region of interest" description="Disordered" evidence="6">
    <location>
        <begin position="42"/>
        <end position="62"/>
    </location>
</feature>
<dbReference type="GO" id="GO:0050660">
    <property type="term" value="F:flavin adenine dinucleotide binding"/>
    <property type="evidence" value="ECO:0007669"/>
    <property type="project" value="InterPro"/>
</dbReference>
<dbReference type="EMBL" id="JAMBOL010000005">
    <property type="protein sequence ID" value="MCM3714112.1"/>
    <property type="molecule type" value="Genomic_DNA"/>
</dbReference>
<feature type="compositionally biased region" description="Basic and acidic residues" evidence="6">
    <location>
        <begin position="42"/>
        <end position="57"/>
    </location>
</feature>
<dbReference type="Pfam" id="PF00732">
    <property type="entry name" value="GMC_oxred_N"/>
    <property type="match status" value="1"/>
</dbReference>
<keyword evidence="10" id="KW-1185">Reference proteome</keyword>
<feature type="domain" description="Glucose-methanol-choline oxidoreductase C-terminal" evidence="8">
    <location>
        <begin position="442"/>
        <end position="552"/>
    </location>
</feature>
<dbReference type="PANTHER" id="PTHR42784:SF1">
    <property type="entry name" value="PYRANOSE 2-OXIDASE"/>
    <property type="match status" value="1"/>
</dbReference>
<dbReference type="SUPFAM" id="SSF51905">
    <property type="entry name" value="FAD/NAD(P)-binding domain"/>
    <property type="match status" value="1"/>
</dbReference>
<dbReference type="InterPro" id="IPR000172">
    <property type="entry name" value="GMC_OxRdtase_N"/>
</dbReference>
<evidence type="ECO:0000256" key="2">
    <source>
        <dbReference type="ARBA" id="ARBA00010790"/>
    </source>
</evidence>
<evidence type="ECO:0000313" key="9">
    <source>
        <dbReference type="EMBL" id="MCM3714112.1"/>
    </source>
</evidence>
<evidence type="ECO:0000256" key="3">
    <source>
        <dbReference type="ARBA" id="ARBA00022630"/>
    </source>
</evidence>
<evidence type="ECO:0000256" key="5">
    <source>
        <dbReference type="ARBA" id="ARBA00023002"/>
    </source>
</evidence>
<dbReference type="AlphaFoldDB" id="A0A9X2IP61"/>
<evidence type="ECO:0000259" key="7">
    <source>
        <dbReference type="Pfam" id="PF00732"/>
    </source>
</evidence>
<keyword evidence="3" id="KW-0285">Flavoprotein</keyword>
<comment type="cofactor">
    <cofactor evidence="1">
        <name>FAD</name>
        <dbReference type="ChEBI" id="CHEBI:57692"/>
    </cofactor>
</comment>
<comment type="similarity">
    <text evidence="2">Belongs to the GMC oxidoreductase family.</text>
</comment>
<dbReference type="InterPro" id="IPR051473">
    <property type="entry name" value="P2Ox-like"/>
</dbReference>
<accession>A0A9X2IP61</accession>
<name>A0A9X2IP61_9BACI</name>
<sequence length="565" mass="62272">MKNPDVIIIGAGGGGAVVAKELGELGIQVLVLDAGPWFGNKKWPDPNQHRGSAKESSDPADLDGALYRQQLTRRENDMNDIVSGKFRWGPADRRRSPWNRDVPDPAVLWQNAGIGGTTLHYYGNSPRAFPEAISEWPLSYEELIPYYEKVESTLPVEFAPTTSKEALFYYGAEKAGFSLNQTLDVTESGYRPQPNAILPPNEHLMNPEYSLEQLSHMEGCTLSGHCAQGCPYGPSLERMAKRSTNISYVPLAMKTGNVTFRPNTFTTKILTETGADGLPSAVGVRCRDTWTGEVEEIRAKVVVMAAGAVESPRLWLNSDLPHNPWVGRGLTNHFMDTVTGTFDEQTLMQLLDSPSAAPFIGHTSGARLDYPGLGMIETLGESPGLSAQVVYGTSEVGYSEFVASDFWDQEGRIVGDQLAEAMDHYKNSLTIAIFTADDVHYRNRVEVVPTIKDEHGPIPLVHYVPGKQDRQKRTELAKIATAILRQAGAHTIHRSVLPPNVYIHLESTMRMGYVVDSTCEAYQVQRLYITDNSNHYNSIGGPNPTLTTQALATRTAELLAKKYFS</sequence>
<evidence type="ECO:0000313" key="10">
    <source>
        <dbReference type="Proteomes" id="UP001139179"/>
    </source>
</evidence>
<protein>
    <submittedName>
        <fullName evidence="9">GMC family oxidoreductase N-terminal domain-containing protein</fullName>
    </submittedName>
</protein>
<dbReference type="Proteomes" id="UP001139179">
    <property type="component" value="Unassembled WGS sequence"/>
</dbReference>
<proteinExistence type="inferred from homology"/>
<comment type="caution">
    <text evidence="9">The sequence shown here is derived from an EMBL/GenBank/DDBJ whole genome shotgun (WGS) entry which is preliminary data.</text>
</comment>
<keyword evidence="4" id="KW-0274">FAD</keyword>
<feature type="domain" description="Glucose-methanol-choline oxidoreductase N-terminal" evidence="7">
    <location>
        <begin position="219"/>
        <end position="334"/>
    </location>
</feature>
<dbReference type="Gene3D" id="3.50.50.60">
    <property type="entry name" value="FAD/NAD(P)-binding domain"/>
    <property type="match status" value="2"/>
</dbReference>
<dbReference type="RefSeq" id="WP_251222899.1">
    <property type="nucleotide sequence ID" value="NZ_JAMBOL010000005.1"/>
</dbReference>
<reference evidence="9" key="1">
    <citation type="submission" date="2022-05" db="EMBL/GenBank/DDBJ databases">
        <title>Comparative Genomics of Spacecraft Associated Microbes.</title>
        <authorList>
            <person name="Tran M.T."/>
            <person name="Wright A."/>
            <person name="Seuylemezian A."/>
            <person name="Eisen J."/>
            <person name="Coil D."/>
        </authorList>
    </citation>
    <scope>NUCLEOTIDE SEQUENCE</scope>
    <source>
        <strain evidence="9">214.1.1</strain>
    </source>
</reference>
<dbReference type="GO" id="GO:0016614">
    <property type="term" value="F:oxidoreductase activity, acting on CH-OH group of donors"/>
    <property type="evidence" value="ECO:0007669"/>
    <property type="project" value="InterPro"/>
</dbReference>
<organism evidence="9 10">
    <name type="scientific">Halalkalibacter oceani</name>
    <dbReference type="NCBI Taxonomy" id="1653776"/>
    <lineage>
        <taxon>Bacteria</taxon>
        <taxon>Bacillati</taxon>
        <taxon>Bacillota</taxon>
        <taxon>Bacilli</taxon>
        <taxon>Bacillales</taxon>
        <taxon>Bacillaceae</taxon>
        <taxon>Halalkalibacter</taxon>
    </lineage>
</organism>
<evidence type="ECO:0000259" key="8">
    <source>
        <dbReference type="Pfam" id="PF05199"/>
    </source>
</evidence>
<dbReference type="InterPro" id="IPR036188">
    <property type="entry name" value="FAD/NAD-bd_sf"/>
</dbReference>
<dbReference type="PANTHER" id="PTHR42784">
    <property type="entry name" value="PYRANOSE 2-OXIDASE"/>
    <property type="match status" value="1"/>
</dbReference>
<keyword evidence="5" id="KW-0560">Oxidoreductase</keyword>
<evidence type="ECO:0000256" key="1">
    <source>
        <dbReference type="ARBA" id="ARBA00001974"/>
    </source>
</evidence>
<evidence type="ECO:0000256" key="4">
    <source>
        <dbReference type="ARBA" id="ARBA00022827"/>
    </source>
</evidence>
<gene>
    <name evidence="9" type="ORF">M3202_08435</name>
</gene>